<name>A0A7X2H1R1_9BACL</name>
<keyword evidence="3" id="KW-1185">Reference proteome</keyword>
<dbReference type="Pfam" id="PF12728">
    <property type="entry name" value="HTH_17"/>
    <property type="match status" value="1"/>
</dbReference>
<comment type="caution">
    <text evidence="2">The sequence shown here is derived from an EMBL/GenBank/DDBJ whole genome shotgun (WGS) entry which is preliminary data.</text>
</comment>
<evidence type="ECO:0000259" key="1">
    <source>
        <dbReference type="Pfam" id="PF12728"/>
    </source>
</evidence>
<gene>
    <name evidence="2" type="ORF">GJB61_02950</name>
</gene>
<dbReference type="AlphaFoldDB" id="A0A7X2H1R1"/>
<proteinExistence type="predicted"/>
<feature type="domain" description="Helix-turn-helix" evidence="1">
    <location>
        <begin position="41"/>
        <end position="86"/>
    </location>
</feature>
<dbReference type="EMBL" id="WJXB01000001">
    <property type="protein sequence ID" value="MRN51957.1"/>
    <property type="molecule type" value="Genomic_DNA"/>
</dbReference>
<evidence type="ECO:0000313" key="3">
    <source>
        <dbReference type="Proteomes" id="UP000463051"/>
    </source>
</evidence>
<dbReference type="Proteomes" id="UP000463051">
    <property type="component" value="Unassembled WGS sequence"/>
</dbReference>
<organism evidence="2 3">
    <name type="scientific">Paenibacillus monticola</name>
    <dbReference type="NCBI Taxonomy" id="2666075"/>
    <lineage>
        <taxon>Bacteria</taxon>
        <taxon>Bacillati</taxon>
        <taxon>Bacillota</taxon>
        <taxon>Bacilli</taxon>
        <taxon>Bacillales</taxon>
        <taxon>Paenibacillaceae</taxon>
        <taxon>Paenibacillus</taxon>
    </lineage>
</organism>
<dbReference type="RefSeq" id="WP_154116932.1">
    <property type="nucleotide sequence ID" value="NZ_WJXB01000001.1"/>
</dbReference>
<evidence type="ECO:0000313" key="2">
    <source>
        <dbReference type="EMBL" id="MRN51957.1"/>
    </source>
</evidence>
<protein>
    <submittedName>
        <fullName evidence="2">Helix-turn-helix domain-containing protein</fullName>
    </submittedName>
</protein>
<reference evidence="2 3" key="1">
    <citation type="submission" date="2019-11" db="EMBL/GenBank/DDBJ databases">
        <title>Paenibacillus monticola sp. nov., a novel PGPR strain isolated from mountain sample in China.</title>
        <authorList>
            <person name="Zhao Q."/>
            <person name="Li H.-P."/>
            <person name="Zhang J.-L."/>
        </authorList>
    </citation>
    <scope>NUCLEOTIDE SEQUENCE [LARGE SCALE GENOMIC DNA]</scope>
    <source>
        <strain evidence="2 3">LC-T2</strain>
    </source>
</reference>
<accession>A0A7X2H1R1</accession>
<sequence length="96" mass="11165">MNTVDLITAIREDIKLNLREEVLAELQPEIQRQLRANIFDMSDACQYLKISDSTLRKMVKTDEVPYFRQRGQIFFRQISLDGWAASLEKSNKEGVS</sequence>
<dbReference type="InterPro" id="IPR041657">
    <property type="entry name" value="HTH_17"/>
</dbReference>